<dbReference type="STRING" id="592026.GCWU0000282_000587"/>
<sequence length="170" mass="19582">MLHSFQTYTNDILTINPFKINEEPALLTCGEEGHVNTMTISWGGMGVIWNKDVGFVFVRGSRYTKEFLDKYDTFSVTHFAPDKATGLMLKYIGSISGRNEDKINNAKFHVSYHNGTPYIDEGRDIVIMKKLSVTKINPEDFIDPTIDERFYGDKDYHYMYIGEVIQLMSR</sequence>
<dbReference type="eggNOG" id="COG1853">
    <property type="taxonomic scope" value="Bacteria"/>
</dbReference>
<proteinExistence type="predicted"/>
<evidence type="ECO:0008006" key="3">
    <source>
        <dbReference type="Google" id="ProtNLM"/>
    </source>
</evidence>
<dbReference type="AlphaFoldDB" id="V2Y5M1"/>
<dbReference type="Gene3D" id="2.30.110.10">
    <property type="entry name" value="Electron Transport, Fmn-binding Protein, Chain A"/>
    <property type="match status" value="1"/>
</dbReference>
<dbReference type="PANTHER" id="PTHR43567:SF5">
    <property type="entry name" value="HYPOTHETICAL CYTOSOLIC PROTEIN"/>
    <property type="match status" value="1"/>
</dbReference>
<dbReference type="PANTHER" id="PTHR43567">
    <property type="entry name" value="FLAVOREDOXIN-RELATED-RELATED"/>
    <property type="match status" value="1"/>
</dbReference>
<dbReference type="EMBL" id="ACIL03000005">
    <property type="protein sequence ID" value="ESL04238.1"/>
    <property type="molecule type" value="Genomic_DNA"/>
</dbReference>
<dbReference type="OrthoDB" id="9791490at2"/>
<accession>V2Y5M1</accession>
<comment type="caution">
    <text evidence="1">The sequence shown here is derived from an EMBL/GenBank/DDBJ whole genome shotgun (WGS) entry which is preliminary data.</text>
</comment>
<protein>
    <recommendedName>
        <fullName evidence="3">Flavin reductase like domain-containing protein</fullName>
    </recommendedName>
</protein>
<dbReference type="Proteomes" id="UP000018227">
    <property type="component" value="Unassembled WGS sequence"/>
</dbReference>
<gene>
    <name evidence="1" type="ORF">GCWU0000282_000587</name>
</gene>
<keyword evidence="2" id="KW-1185">Reference proteome</keyword>
<name>V2Y5M1_9FIRM</name>
<dbReference type="SUPFAM" id="SSF50475">
    <property type="entry name" value="FMN-binding split barrel"/>
    <property type="match status" value="1"/>
</dbReference>
<reference evidence="1 2" key="1">
    <citation type="submission" date="2013-06" db="EMBL/GenBank/DDBJ databases">
        <authorList>
            <person name="Weinstock G."/>
            <person name="Sodergren E."/>
            <person name="Clifton S."/>
            <person name="Fulton L."/>
            <person name="Fulton B."/>
            <person name="Courtney L."/>
            <person name="Fronick C."/>
            <person name="Harrison M."/>
            <person name="Strong C."/>
            <person name="Farmer C."/>
            <person name="Delahaunty K."/>
            <person name="Markovic C."/>
            <person name="Hall O."/>
            <person name="Minx P."/>
            <person name="Tomlinson C."/>
            <person name="Mitreva M."/>
            <person name="Nelson J."/>
            <person name="Hou S."/>
            <person name="Wollam A."/>
            <person name="Pepin K.H."/>
            <person name="Johnson M."/>
            <person name="Bhonagiri V."/>
            <person name="Nash W.E."/>
            <person name="Warren W."/>
            <person name="Chinwalla A."/>
            <person name="Mardis E.R."/>
            <person name="Wilson R.K."/>
        </authorList>
    </citation>
    <scope>NUCLEOTIDE SEQUENCE [LARGE SCALE GENOMIC DNA]</scope>
    <source>
        <strain evidence="1 2">ATCC 51271</strain>
    </source>
</reference>
<organism evidence="1 2">
    <name type="scientific">Catonella morbi ATCC 51271</name>
    <dbReference type="NCBI Taxonomy" id="592026"/>
    <lineage>
        <taxon>Bacteria</taxon>
        <taxon>Bacillati</taxon>
        <taxon>Bacillota</taxon>
        <taxon>Clostridia</taxon>
        <taxon>Lachnospirales</taxon>
        <taxon>Lachnospiraceae</taxon>
        <taxon>Catonella</taxon>
    </lineage>
</organism>
<dbReference type="HOGENOM" id="CLU_102849_0_0_9"/>
<evidence type="ECO:0000313" key="1">
    <source>
        <dbReference type="EMBL" id="ESL04238.1"/>
    </source>
</evidence>
<dbReference type="InterPro" id="IPR052174">
    <property type="entry name" value="Flavoredoxin"/>
</dbReference>
<dbReference type="RefSeq" id="WP_023353478.1">
    <property type="nucleotide sequence ID" value="NZ_KI535366.1"/>
</dbReference>
<evidence type="ECO:0000313" key="2">
    <source>
        <dbReference type="Proteomes" id="UP000018227"/>
    </source>
</evidence>
<dbReference type="InterPro" id="IPR012349">
    <property type="entry name" value="Split_barrel_FMN-bd"/>
</dbReference>